<dbReference type="PANTHER" id="PTHR12526">
    <property type="entry name" value="GLYCOSYLTRANSFERASE"/>
    <property type="match status" value="1"/>
</dbReference>
<evidence type="ECO:0000259" key="2">
    <source>
        <dbReference type="Pfam" id="PF13579"/>
    </source>
</evidence>
<dbReference type="Gene3D" id="3.40.50.2000">
    <property type="entry name" value="Glycogen Phosphorylase B"/>
    <property type="match status" value="2"/>
</dbReference>
<accession>A0A0M8JQ26</accession>
<dbReference type="Pfam" id="PF13579">
    <property type="entry name" value="Glyco_trans_4_4"/>
    <property type="match status" value="1"/>
</dbReference>
<dbReference type="AlphaFoldDB" id="A0A0M8JQ26"/>
<reference evidence="3" key="1">
    <citation type="journal article" date="2015" name="Genome Announc.">
        <title>Draft Genome Sequences of Anaerolinea thermolimosa IMO-1, Bellilinea caldifistulae GOMI-1, Leptolinea tardivitalis YMTK-2, Levilinea saccharolytica KIBI-1, Longilinea arvoryzae KOME-1, Previously Described as Members of the Class Anaerolineae (Chloroflexi).</title>
        <authorList>
            <person name="Matsuura N."/>
            <person name="Tourlousse M.D."/>
            <person name="Ohashi A."/>
            <person name="Hugenholtz P."/>
            <person name="Sekiguchi Y."/>
        </authorList>
    </citation>
    <scope>NUCLEOTIDE SEQUENCE</scope>
    <source>
        <strain evidence="3">KIBI-1</strain>
    </source>
</reference>
<feature type="domain" description="Glycosyl transferase family 1" evidence="1">
    <location>
        <begin position="241"/>
        <end position="374"/>
    </location>
</feature>
<dbReference type="RefSeq" id="WP_062419525.1">
    <property type="nucleotide sequence ID" value="NZ_BBXZ01000169.1"/>
</dbReference>
<protein>
    <submittedName>
        <fullName evidence="3">Glycosyltransferase</fullName>
    </submittedName>
</protein>
<name>A0A0M8JQ26_9CHLR</name>
<dbReference type="PANTHER" id="PTHR12526:SF638">
    <property type="entry name" value="SPORE COAT PROTEIN SA"/>
    <property type="match status" value="1"/>
</dbReference>
<feature type="domain" description="Glycosyltransferase subfamily 4-like N-terminal" evidence="2">
    <location>
        <begin position="11"/>
        <end position="195"/>
    </location>
</feature>
<proteinExistence type="predicted"/>
<dbReference type="Proteomes" id="UP000050501">
    <property type="component" value="Unassembled WGS sequence"/>
</dbReference>
<dbReference type="InterPro" id="IPR001296">
    <property type="entry name" value="Glyco_trans_1"/>
</dbReference>
<evidence type="ECO:0000313" key="3">
    <source>
        <dbReference type="EMBL" id="GAP19232.1"/>
    </source>
</evidence>
<dbReference type="EMBL" id="DF967975">
    <property type="protein sequence ID" value="GAP19232.1"/>
    <property type="molecule type" value="Genomic_DNA"/>
</dbReference>
<dbReference type="EMBL" id="LGCM01000001">
    <property type="protein sequence ID" value="KPL91973.1"/>
    <property type="molecule type" value="Genomic_DNA"/>
</dbReference>
<dbReference type="SUPFAM" id="SSF53756">
    <property type="entry name" value="UDP-Glycosyltransferase/glycogen phosphorylase"/>
    <property type="match status" value="1"/>
</dbReference>
<dbReference type="Pfam" id="PF00534">
    <property type="entry name" value="Glycos_transf_1"/>
    <property type="match status" value="1"/>
</dbReference>
<reference evidence="4 5" key="2">
    <citation type="submission" date="2015-07" db="EMBL/GenBank/DDBJ databases">
        <title>Genome sequence of Levilinea saccharolytica DSM 16555.</title>
        <authorList>
            <person name="Hemp J."/>
            <person name="Ward L.M."/>
            <person name="Pace L.A."/>
            <person name="Fischer W.W."/>
        </authorList>
    </citation>
    <scope>NUCLEOTIDE SEQUENCE [LARGE SCALE GENOMIC DNA]</scope>
    <source>
        <strain evidence="4 5">KIBI-1</strain>
    </source>
</reference>
<dbReference type="GO" id="GO:0016757">
    <property type="term" value="F:glycosyltransferase activity"/>
    <property type="evidence" value="ECO:0007669"/>
    <property type="project" value="InterPro"/>
</dbReference>
<evidence type="ECO:0000313" key="5">
    <source>
        <dbReference type="Proteomes" id="UP000050501"/>
    </source>
</evidence>
<dbReference type="STRING" id="229921.ADN01_00030"/>
<sequence>MHILLVADGRSPTTRRWILGLQAMQHRVTVVSTFPCEEIPGVEGMVTLPVAFGGMAGGQVTTRRATTGSGGRVRPLVSRFRGLFLRGRYGFGPISLAWYGPRFRRLAAELQPDLVHGLRIPFEGMLAAYTPPGIPLVVSVWGNDLTLHAHGSRWMAEATRRTLRRADGLMADAQRDTRLARQWGFFPNRPSLVVPGSGGIDLAEMHRTREEAEGSGMEYLPAGVPIVINPRGFRPGSVRNDVFFQAIPLVLQRSPKTVFVCPGMAGQPEAQRWVQRLKIGEHVRLLPFLTQGQLWDLFLRAAVTVSVSEHDGTPNTLLEAMALGCFPVVGDIESLREWITPGVNGLLVEPAKPQSLAEALAAALDRPGLRSSAAEINLRLIQQRAEANLVRSQVQVFYQRLFDAAQQQPSAA</sequence>
<dbReference type="InterPro" id="IPR028098">
    <property type="entry name" value="Glyco_trans_4-like_N"/>
</dbReference>
<evidence type="ECO:0000313" key="4">
    <source>
        <dbReference type="EMBL" id="KPL91973.1"/>
    </source>
</evidence>
<keyword evidence="3" id="KW-0808">Transferase</keyword>
<keyword evidence="5" id="KW-1185">Reference proteome</keyword>
<evidence type="ECO:0000259" key="1">
    <source>
        <dbReference type="Pfam" id="PF00534"/>
    </source>
</evidence>
<organism evidence="3">
    <name type="scientific">Levilinea saccharolytica</name>
    <dbReference type="NCBI Taxonomy" id="229921"/>
    <lineage>
        <taxon>Bacteria</taxon>
        <taxon>Bacillati</taxon>
        <taxon>Chloroflexota</taxon>
        <taxon>Anaerolineae</taxon>
        <taxon>Anaerolineales</taxon>
        <taxon>Anaerolineaceae</taxon>
        <taxon>Levilinea</taxon>
    </lineage>
</organism>
<gene>
    <name evidence="4" type="ORF">ADN01_00030</name>
    <name evidence="3" type="ORF">LSAC_03132</name>
</gene>
<dbReference type="CDD" id="cd03801">
    <property type="entry name" value="GT4_PimA-like"/>
    <property type="match status" value="1"/>
</dbReference>